<evidence type="ECO:0000313" key="3">
    <source>
        <dbReference type="Proteomes" id="UP000297975"/>
    </source>
</evidence>
<keyword evidence="1" id="KW-1133">Transmembrane helix</keyword>
<comment type="caution">
    <text evidence="2">The sequence shown here is derived from an EMBL/GenBank/DDBJ whole genome shotgun (WGS) entry which is preliminary data.</text>
</comment>
<dbReference type="Proteomes" id="UP000297975">
    <property type="component" value="Unassembled WGS sequence"/>
</dbReference>
<proteinExistence type="predicted"/>
<reference evidence="2 3" key="1">
    <citation type="submission" date="2019-03" db="EMBL/GenBank/DDBJ databases">
        <authorList>
            <person name="He R.-H."/>
        </authorList>
    </citation>
    <scope>NUCLEOTIDE SEQUENCE [LARGE SCALE GENOMIC DNA]</scope>
    <source>
        <strain evidence="3">SH 714</strain>
    </source>
</reference>
<dbReference type="InterPro" id="IPR058062">
    <property type="entry name" value="SCO7613_C"/>
</dbReference>
<keyword evidence="1" id="KW-0812">Transmembrane</keyword>
<gene>
    <name evidence="2" type="ORF">E3U55_15360</name>
</gene>
<feature type="transmembrane region" description="Helical" evidence="1">
    <location>
        <begin position="12"/>
        <end position="28"/>
    </location>
</feature>
<dbReference type="EMBL" id="SOPW01000022">
    <property type="protein sequence ID" value="TFB13780.1"/>
    <property type="molecule type" value="Genomic_DNA"/>
</dbReference>
<feature type="transmembrane region" description="Helical" evidence="1">
    <location>
        <begin position="119"/>
        <end position="138"/>
    </location>
</feature>
<name>A0A4Y8ID08_9BACI</name>
<dbReference type="AlphaFoldDB" id="A0A4Y8ID08"/>
<dbReference type="NCBIfam" id="NF047321">
    <property type="entry name" value="SCO7613_CTERM"/>
    <property type="match status" value="1"/>
</dbReference>
<evidence type="ECO:0000256" key="1">
    <source>
        <dbReference type="SAM" id="Phobius"/>
    </source>
</evidence>
<keyword evidence="3" id="KW-1185">Reference proteome</keyword>
<sequence>MKRIPDELPQKIVQTIFVLSFLYPYYILLDAFPNTNFTKYIQVELELIPWVLLSYYLGQKTWRTNQNVMNLIQSAILVIVAAAIVFDALMSNTIYDALIVGGLSLIAILIGFIQKIKSFFLVGVSVLLLNVMIQSRPFWGNLPWWAYLLIAGSTLIAVASFYEWQKQKVDRDGDTFLQKQKTKWIKIWKNWN</sequence>
<feature type="transmembrane region" description="Helical" evidence="1">
    <location>
        <begin position="94"/>
        <end position="112"/>
    </location>
</feature>
<protein>
    <submittedName>
        <fullName evidence="2">Uncharacterized protein</fullName>
    </submittedName>
</protein>
<feature type="transmembrane region" description="Helical" evidence="1">
    <location>
        <begin position="144"/>
        <end position="162"/>
    </location>
</feature>
<feature type="transmembrane region" description="Helical" evidence="1">
    <location>
        <begin position="70"/>
        <end position="88"/>
    </location>
</feature>
<keyword evidence="1" id="KW-0472">Membrane</keyword>
<evidence type="ECO:0000313" key="2">
    <source>
        <dbReference type="EMBL" id="TFB13780.1"/>
    </source>
</evidence>
<accession>A0A4Y8ID08</accession>
<organism evidence="2 3">
    <name type="scientific">Filobacillus milosensis</name>
    <dbReference type="NCBI Taxonomy" id="94137"/>
    <lineage>
        <taxon>Bacteria</taxon>
        <taxon>Bacillati</taxon>
        <taxon>Bacillota</taxon>
        <taxon>Bacilli</taxon>
        <taxon>Bacillales</taxon>
        <taxon>Bacillaceae</taxon>
        <taxon>Filobacillus</taxon>
    </lineage>
</organism>